<gene>
    <name evidence="2" type="ORF">EAH76_15270</name>
</gene>
<dbReference type="AlphaFoldDB" id="A0A502FSF8"/>
<feature type="transmembrane region" description="Helical" evidence="1">
    <location>
        <begin position="69"/>
        <end position="88"/>
    </location>
</feature>
<feature type="transmembrane region" description="Helical" evidence="1">
    <location>
        <begin position="135"/>
        <end position="155"/>
    </location>
</feature>
<keyword evidence="1" id="KW-1133">Transmembrane helix</keyword>
<evidence type="ECO:0000313" key="2">
    <source>
        <dbReference type="EMBL" id="TPG52076.1"/>
    </source>
</evidence>
<dbReference type="OrthoDB" id="122197at2"/>
<dbReference type="Proteomes" id="UP000319931">
    <property type="component" value="Unassembled WGS sequence"/>
</dbReference>
<feature type="transmembrane region" description="Helical" evidence="1">
    <location>
        <begin position="41"/>
        <end position="63"/>
    </location>
</feature>
<comment type="caution">
    <text evidence="2">The sequence shown here is derived from an EMBL/GenBank/DDBJ whole genome shotgun (WGS) entry which is preliminary data.</text>
</comment>
<sequence length="176" mass="18570">MIMGMSVPAFTFLHVVISLVGIAAGVIWLGGLVAGRWFSTWNAIFLITTIATSATGFLFHSAAFGPPHVVGVISLIVLAVSLVAMFVFRQAGLWRLAYVATAVLALYLNAFVGVVQSFQKISPLHALAPTGAEPAFFVAQGAVFVLFLGLGYLAVRQSNRLASMAGRRGGQAQPAY</sequence>
<feature type="transmembrane region" description="Helical" evidence="1">
    <location>
        <begin position="95"/>
        <end position="115"/>
    </location>
</feature>
<accession>A0A502FSF8</accession>
<evidence type="ECO:0000313" key="3">
    <source>
        <dbReference type="Proteomes" id="UP000319931"/>
    </source>
</evidence>
<organism evidence="2 3">
    <name type="scientific">Sphingomonas glacialis</name>
    <dbReference type="NCBI Taxonomy" id="658225"/>
    <lineage>
        <taxon>Bacteria</taxon>
        <taxon>Pseudomonadati</taxon>
        <taxon>Pseudomonadota</taxon>
        <taxon>Alphaproteobacteria</taxon>
        <taxon>Sphingomonadales</taxon>
        <taxon>Sphingomonadaceae</taxon>
        <taxon>Sphingomonas</taxon>
    </lineage>
</organism>
<feature type="transmembrane region" description="Helical" evidence="1">
    <location>
        <begin position="12"/>
        <end position="34"/>
    </location>
</feature>
<dbReference type="EMBL" id="RCZC01000004">
    <property type="protein sequence ID" value="TPG52076.1"/>
    <property type="molecule type" value="Genomic_DNA"/>
</dbReference>
<evidence type="ECO:0000256" key="1">
    <source>
        <dbReference type="SAM" id="Phobius"/>
    </source>
</evidence>
<keyword evidence="1" id="KW-0812">Transmembrane</keyword>
<keyword evidence="3" id="KW-1185">Reference proteome</keyword>
<reference evidence="2 3" key="1">
    <citation type="journal article" date="2019" name="Environ. Microbiol.">
        <title>Species interactions and distinct microbial communities in high Arctic permafrost affected cryosols are associated with the CH4 and CO2 gas fluxes.</title>
        <authorList>
            <person name="Altshuler I."/>
            <person name="Hamel J."/>
            <person name="Turney S."/>
            <person name="Magnuson E."/>
            <person name="Levesque R."/>
            <person name="Greer C."/>
            <person name="Whyte L.G."/>
        </authorList>
    </citation>
    <scope>NUCLEOTIDE SEQUENCE [LARGE SCALE GENOMIC DNA]</scope>
    <source>
        <strain evidence="2 3">E6.1</strain>
    </source>
</reference>
<protein>
    <recommendedName>
        <fullName evidence="4">DUF2231 domain-containing protein</fullName>
    </recommendedName>
</protein>
<keyword evidence="1" id="KW-0472">Membrane</keyword>
<name>A0A502FSF8_9SPHN</name>
<evidence type="ECO:0008006" key="4">
    <source>
        <dbReference type="Google" id="ProtNLM"/>
    </source>
</evidence>
<proteinExistence type="predicted"/>